<dbReference type="AlphaFoldDB" id="A0A5J4TUE3"/>
<dbReference type="EMBL" id="SNRW01025482">
    <property type="protein sequence ID" value="KAA6361489.1"/>
    <property type="molecule type" value="Genomic_DNA"/>
</dbReference>
<proteinExistence type="predicted"/>
<organism evidence="1 2">
    <name type="scientific">Streblomastix strix</name>
    <dbReference type="NCBI Taxonomy" id="222440"/>
    <lineage>
        <taxon>Eukaryota</taxon>
        <taxon>Metamonada</taxon>
        <taxon>Preaxostyla</taxon>
        <taxon>Oxymonadida</taxon>
        <taxon>Streblomastigidae</taxon>
        <taxon>Streblomastix</taxon>
    </lineage>
</organism>
<accession>A0A5J4TUE3</accession>
<sequence length="127" mass="14905">MYNGDEQDQSELINVGYGRALIIYISTAGGTKEQGDDEIYQGLQYISRFLHKLNNYNNYNNNLSFPAQPALSKSGIEQIEEEGGNEEVESYLINKWNNNNIKYNVNQIKRKILNFYIDRRNKRPNWY</sequence>
<reference evidence="1 2" key="1">
    <citation type="submission" date="2019-03" db="EMBL/GenBank/DDBJ databases">
        <title>Single cell metagenomics reveals metabolic interactions within the superorganism composed of flagellate Streblomastix strix and complex community of Bacteroidetes bacteria on its surface.</title>
        <authorList>
            <person name="Treitli S.C."/>
            <person name="Kolisko M."/>
            <person name="Husnik F."/>
            <person name="Keeling P."/>
            <person name="Hampl V."/>
        </authorList>
    </citation>
    <scope>NUCLEOTIDE SEQUENCE [LARGE SCALE GENOMIC DNA]</scope>
    <source>
        <strain evidence="1">ST1C</strain>
    </source>
</reference>
<dbReference type="Proteomes" id="UP000324800">
    <property type="component" value="Unassembled WGS sequence"/>
</dbReference>
<protein>
    <submittedName>
        <fullName evidence="1">Uncharacterized protein</fullName>
    </submittedName>
</protein>
<name>A0A5J4TUE3_9EUKA</name>
<evidence type="ECO:0000313" key="2">
    <source>
        <dbReference type="Proteomes" id="UP000324800"/>
    </source>
</evidence>
<comment type="caution">
    <text evidence="1">The sequence shown here is derived from an EMBL/GenBank/DDBJ whole genome shotgun (WGS) entry which is preliminary data.</text>
</comment>
<evidence type="ECO:0000313" key="1">
    <source>
        <dbReference type="EMBL" id="KAA6361489.1"/>
    </source>
</evidence>
<gene>
    <name evidence="1" type="ORF">EZS28_042984</name>
</gene>